<proteinExistence type="inferred from homology"/>
<dbReference type="PANTHER" id="PTHR43248:SF2">
    <property type="entry name" value="PROLYL AMINOPEPTIDASE"/>
    <property type="match status" value="1"/>
</dbReference>
<dbReference type="Proteomes" id="UP000053257">
    <property type="component" value="Unassembled WGS sequence"/>
</dbReference>
<dbReference type="SUPFAM" id="SSF53474">
    <property type="entry name" value="alpha/beta-Hydrolases"/>
    <property type="match status" value="1"/>
</dbReference>
<dbReference type="STRING" id="745531.A0A0C3RYZ3"/>
<dbReference type="Pfam" id="PF00561">
    <property type="entry name" value="Abhydrolase_1"/>
    <property type="match status" value="1"/>
</dbReference>
<accession>A0A0C3RYZ3</accession>
<dbReference type="GO" id="GO:0008233">
    <property type="term" value="F:peptidase activity"/>
    <property type="evidence" value="ECO:0007669"/>
    <property type="project" value="InterPro"/>
</dbReference>
<dbReference type="HOGENOM" id="CLU_024518_2_1_1"/>
<keyword evidence="5" id="KW-1185">Reference proteome</keyword>
<dbReference type="InterPro" id="IPR029058">
    <property type="entry name" value="AB_hydrolase_fold"/>
</dbReference>
<gene>
    <name evidence="4" type="ORF">PHLGIDRAFT_96890</name>
</gene>
<evidence type="ECO:0000313" key="5">
    <source>
        <dbReference type="Proteomes" id="UP000053257"/>
    </source>
</evidence>
<protein>
    <recommendedName>
        <fullName evidence="3">AB hydrolase-1 domain-containing protein</fullName>
    </recommendedName>
</protein>
<evidence type="ECO:0000256" key="1">
    <source>
        <dbReference type="ARBA" id="ARBA00010088"/>
    </source>
</evidence>
<organism evidence="4 5">
    <name type="scientific">Phlebiopsis gigantea (strain 11061_1 CR5-6)</name>
    <name type="common">White-rot fungus</name>
    <name type="synonym">Peniophora gigantea</name>
    <dbReference type="NCBI Taxonomy" id="745531"/>
    <lineage>
        <taxon>Eukaryota</taxon>
        <taxon>Fungi</taxon>
        <taxon>Dikarya</taxon>
        <taxon>Basidiomycota</taxon>
        <taxon>Agaricomycotina</taxon>
        <taxon>Agaricomycetes</taxon>
        <taxon>Polyporales</taxon>
        <taxon>Phanerochaetaceae</taxon>
        <taxon>Phlebiopsis</taxon>
    </lineage>
</organism>
<dbReference type="InterPro" id="IPR002410">
    <property type="entry name" value="Peptidase_S33"/>
</dbReference>
<name>A0A0C3RYZ3_PHLG1</name>
<dbReference type="InterPro" id="IPR000073">
    <property type="entry name" value="AB_hydrolase_1"/>
</dbReference>
<evidence type="ECO:0000259" key="3">
    <source>
        <dbReference type="Pfam" id="PF00561"/>
    </source>
</evidence>
<comment type="similarity">
    <text evidence="1">Belongs to the peptidase S33 family.</text>
</comment>
<evidence type="ECO:0000313" key="4">
    <source>
        <dbReference type="EMBL" id="KIP01542.1"/>
    </source>
</evidence>
<feature type="domain" description="AB hydrolase-1" evidence="3">
    <location>
        <begin position="55"/>
        <end position="218"/>
    </location>
</feature>
<dbReference type="PRINTS" id="PR00793">
    <property type="entry name" value="PROAMNOPTASE"/>
</dbReference>
<sequence length="445" mass="50090">MVDLETYTLKDGIKVIERFFTVPLDYAKPDGQQIRVFARNMIPVAKEKSAEDLPYLLYLQGGPGSEVGLGYARTIAPELHERGYQTLWLDQRGTGLSTPVSAEFLRGKSDTQIADYLKHFRADNIVRDCETIRKTLLGHKADPEDRKWTILGQSFGGFCALTYLSFFSQGLKEVFLTGGLAPIVRSPDPVYAKTKLQVEKRNAVYYSKYPQDIPRIRKILTYLDENEVTLLNGGLLSPSRFLQLGMKFGMEDGIDEVHEIVFRATNDLGLFGRLSHKVLQTVQDAWSLDTNPIFAILHEALYCQGHASNWSAARAIAGDPRFSWAAARDLPAAEPVYFAGEMIFPEMFDEHPNLRALKGAAGLLAAFDGWGALYDEAQLARNTVRVTAASYVDDMYVEFGLAQETARMVRGTEQFVTNQLFHDGLRKHTKEVVGKLFEISRREYH</sequence>
<dbReference type="GO" id="GO:0006508">
    <property type="term" value="P:proteolysis"/>
    <property type="evidence" value="ECO:0007669"/>
    <property type="project" value="InterPro"/>
</dbReference>
<dbReference type="OrthoDB" id="1898734at2759"/>
<dbReference type="EMBL" id="KN840770">
    <property type="protein sequence ID" value="KIP01542.1"/>
    <property type="molecule type" value="Genomic_DNA"/>
</dbReference>
<dbReference type="PANTHER" id="PTHR43248">
    <property type="entry name" value="2-SUCCINYL-6-HYDROXY-2,4-CYCLOHEXADIENE-1-CARBOXYLATE SYNTHASE"/>
    <property type="match status" value="1"/>
</dbReference>
<reference evidence="4 5" key="1">
    <citation type="journal article" date="2014" name="PLoS Genet.">
        <title>Analysis of the Phlebiopsis gigantea genome, transcriptome and secretome provides insight into its pioneer colonization strategies of wood.</title>
        <authorList>
            <person name="Hori C."/>
            <person name="Ishida T."/>
            <person name="Igarashi K."/>
            <person name="Samejima M."/>
            <person name="Suzuki H."/>
            <person name="Master E."/>
            <person name="Ferreira P."/>
            <person name="Ruiz-Duenas F.J."/>
            <person name="Held B."/>
            <person name="Canessa P."/>
            <person name="Larrondo L.F."/>
            <person name="Schmoll M."/>
            <person name="Druzhinina I.S."/>
            <person name="Kubicek C.P."/>
            <person name="Gaskell J.A."/>
            <person name="Kersten P."/>
            <person name="St John F."/>
            <person name="Glasner J."/>
            <person name="Sabat G."/>
            <person name="Splinter BonDurant S."/>
            <person name="Syed K."/>
            <person name="Yadav J."/>
            <person name="Mgbeahuruike A.C."/>
            <person name="Kovalchuk A."/>
            <person name="Asiegbu F.O."/>
            <person name="Lackner G."/>
            <person name="Hoffmeister D."/>
            <person name="Rencoret J."/>
            <person name="Gutierrez A."/>
            <person name="Sun H."/>
            <person name="Lindquist E."/>
            <person name="Barry K."/>
            <person name="Riley R."/>
            <person name="Grigoriev I.V."/>
            <person name="Henrissat B."/>
            <person name="Kues U."/>
            <person name="Berka R.M."/>
            <person name="Martinez A.T."/>
            <person name="Covert S.F."/>
            <person name="Blanchette R.A."/>
            <person name="Cullen D."/>
        </authorList>
    </citation>
    <scope>NUCLEOTIDE SEQUENCE [LARGE SCALE GENOMIC DNA]</scope>
    <source>
        <strain evidence="4 5">11061_1 CR5-6</strain>
    </source>
</reference>
<dbReference type="InterPro" id="IPR051601">
    <property type="entry name" value="Serine_prot/Carboxylest_S33"/>
</dbReference>
<dbReference type="Gene3D" id="3.40.50.1820">
    <property type="entry name" value="alpha/beta hydrolase"/>
    <property type="match status" value="1"/>
</dbReference>
<dbReference type="AlphaFoldDB" id="A0A0C3RYZ3"/>
<keyword evidence="2" id="KW-0378">Hydrolase</keyword>
<evidence type="ECO:0000256" key="2">
    <source>
        <dbReference type="ARBA" id="ARBA00022801"/>
    </source>
</evidence>